<reference evidence="1 2" key="1">
    <citation type="submission" date="2019-08" db="EMBL/GenBank/DDBJ databases">
        <title>Archangium and Cystobacter genomes.</title>
        <authorList>
            <person name="Chen I.-C.K."/>
            <person name="Wielgoss S."/>
        </authorList>
    </citation>
    <scope>NUCLEOTIDE SEQUENCE [LARGE SCALE GENOMIC DNA]</scope>
    <source>
        <strain evidence="1 2">Cbm 6</strain>
    </source>
</reference>
<evidence type="ECO:0008006" key="3">
    <source>
        <dbReference type="Google" id="ProtNLM"/>
    </source>
</evidence>
<evidence type="ECO:0000313" key="2">
    <source>
        <dbReference type="Proteomes" id="UP001611383"/>
    </source>
</evidence>
<accession>A0ABY9WZR5</accession>
<dbReference type="RefSeq" id="WP_395806290.1">
    <property type="nucleotide sequence ID" value="NZ_CP043494.1"/>
</dbReference>
<evidence type="ECO:0000313" key="1">
    <source>
        <dbReference type="EMBL" id="WNG48642.1"/>
    </source>
</evidence>
<gene>
    <name evidence="1" type="ORF">F0U60_34410</name>
</gene>
<dbReference type="Proteomes" id="UP001611383">
    <property type="component" value="Chromosome"/>
</dbReference>
<dbReference type="EMBL" id="CP043494">
    <property type="protein sequence ID" value="WNG48642.1"/>
    <property type="molecule type" value="Genomic_DNA"/>
</dbReference>
<keyword evidence="2" id="KW-1185">Reference proteome</keyword>
<dbReference type="PROSITE" id="PS51257">
    <property type="entry name" value="PROKAR_LIPOPROTEIN"/>
    <property type="match status" value="1"/>
</dbReference>
<name>A0ABY9WZR5_9BACT</name>
<protein>
    <recommendedName>
        <fullName evidence="3">Lipoprotein</fullName>
    </recommendedName>
</protein>
<sequence length="101" mass="11093">MNIRILPLLLALVASGCAGSTHSRLTGVHPSSTSNVEAHPVDHLAIRSLIERFLDATNSDQLVKQDGQRRFARHTFHLRYEDDVAVPERLLGITAPSLSGR</sequence>
<organism evidence="1 2">
    <name type="scientific">Archangium minus</name>
    <dbReference type="NCBI Taxonomy" id="83450"/>
    <lineage>
        <taxon>Bacteria</taxon>
        <taxon>Pseudomonadati</taxon>
        <taxon>Myxococcota</taxon>
        <taxon>Myxococcia</taxon>
        <taxon>Myxococcales</taxon>
        <taxon>Cystobacterineae</taxon>
        <taxon>Archangiaceae</taxon>
        <taxon>Archangium</taxon>
    </lineage>
</organism>
<proteinExistence type="predicted"/>